<comment type="caution">
    <text evidence="1">The sequence shown here is derived from an EMBL/GenBank/DDBJ whole genome shotgun (WGS) entry which is preliminary data.</text>
</comment>
<protein>
    <submittedName>
        <fullName evidence="1">Topology modulation protein</fullName>
    </submittedName>
</protein>
<dbReference type="InterPro" id="IPR052922">
    <property type="entry name" value="Cytidylate_Kinase-2"/>
</dbReference>
<name>A0ABV9M7S3_9BACL</name>
<dbReference type="InterPro" id="IPR027417">
    <property type="entry name" value="P-loop_NTPase"/>
</dbReference>
<reference evidence="2" key="1">
    <citation type="journal article" date="2019" name="Int. J. Syst. Evol. Microbiol.">
        <title>The Global Catalogue of Microorganisms (GCM) 10K type strain sequencing project: providing services to taxonomists for standard genome sequencing and annotation.</title>
        <authorList>
            <consortium name="The Broad Institute Genomics Platform"/>
            <consortium name="The Broad Institute Genome Sequencing Center for Infectious Disease"/>
            <person name="Wu L."/>
            <person name="Ma J."/>
        </authorList>
    </citation>
    <scope>NUCLEOTIDE SEQUENCE [LARGE SCALE GENOMIC DNA]</scope>
    <source>
        <strain evidence="2">CGMCC 1.12151</strain>
    </source>
</reference>
<dbReference type="PANTHER" id="PTHR37816:SF3">
    <property type="entry name" value="MODULATES DNA TOPOLOGY"/>
    <property type="match status" value="1"/>
</dbReference>
<dbReference type="Proteomes" id="UP001595932">
    <property type="component" value="Unassembled WGS sequence"/>
</dbReference>
<evidence type="ECO:0000313" key="2">
    <source>
        <dbReference type="Proteomes" id="UP001595932"/>
    </source>
</evidence>
<evidence type="ECO:0000313" key="1">
    <source>
        <dbReference type="EMBL" id="MFC4711464.1"/>
    </source>
</evidence>
<dbReference type="PANTHER" id="PTHR37816">
    <property type="entry name" value="YALI0E33011P"/>
    <property type="match status" value="1"/>
</dbReference>
<dbReference type="RefSeq" id="WP_377275967.1">
    <property type="nucleotide sequence ID" value="NZ_JBHSGL010000002.1"/>
</dbReference>
<accession>A0ABV9M7S3</accession>
<dbReference type="EMBL" id="JBHSGL010000002">
    <property type="protein sequence ID" value="MFC4711464.1"/>
    <property type="molecule type" value="Genomic_DNA"/>
</dbReference>
<keyword evidence="2" id="KW-1185">Reference proteome</keyword>
<dbReference type="Gene3D" id="3.40.50.300">
    <property type="entry name" value="P-loop containing nucleotide triphosphate hydrolases"/>
    <property type="match status" value="1"/>
</dbReference>
<proteinExistence type="predicted"/>
<dbReference type="SUPFAM" id="SSF52540">
    <property type="entry name" value="P-loop containing nucleoside triphosphate hydrolases"/>
    <property type="match status" value="1"/>
</dbReference>
<organism evidence="1 2">
    <name type="scientific">Planococcus dechangensis</name>
    <dbReference type="NCBI Taxonomy" id="1176255"/>
    <lineage>
        <taxon>Bacteria</taxon>
        <taxon>Bacillati</taxon>
        <taxon>Bacillota</taxon>
        <taxon>Bacilli</taxon>
        <taxon>Bacillales</taxon>
        <taxon>Caryophanaceae</taxon>
        <taxon>Planococcus</taxon>
    </lineage>
</organism>
<gene>
    <name evidence="1" type="ORF">ACFO5U_01255</name>
</gene>
<sequence length="173" mass="20557">MDRIMVVGVSAGAGKSRFARELGKLLELPVHHLDAYFWKPGWIERDTKEFREAQVYLAAEPRWIIEGNYGSTMDIRLPACDTLIQLELPLWRCLWRVVKRRIQYHKKMRPDMAPGCPEKLDLTFLHYIVTTYHQRKKSQREIMKDFCAQYPEKQVYCLRSPREISQFLRGIDK</sequence>